<dbReference type="InterPro" id="IPR034085">
    <property type="entry name" value="TOG"/>
</dbReference>
<feature type="domain" description="TOG" evidence="9">
    <location>
        <begin position="281"/>
        <end position="522"/>
    </location>
</feature>
<feature type="region of interest" description="Disordered" evidence="8">
    <location>
        <begin position="1097"/>
        <end position="1124"/>
    </location>
</feature>
<proteinExistence type="inferred from homology"/>
<keyword evidence="4" id="KW-0132">Cell division</keyword>
<evidence type="ECO:0000256" key="4">
    <source>
        <dbReference type="ARBA" id="ARBA00022618"/>
    </source>
</evidence>
<keyword evidence="11" id="KW-1185">Reference proteome</keyword>
<gene>
    <name evidence="10" type="ORF">FKW77_006941</name>
</gene>
<name>A0A517L5P4_9PEZI</name>
<dbReference type="Gene3D" id="1.25.10.10">
    <property type="entry name" value="Leucine-rich Repeat Variant"/>
    <property type="match status" value="3"/>
</dbReference>
<dbReference type="GO" id="GO:0008017">
    <property type="term" value="F:microtubule binding"/>
    <property type="evidence" value="ECO:0007669"/>
    <property type="project" value="TreeGrafter"/>
</dbReference>
<dbReference type="EMBL" id="CP042189">
    <property type="protein sequence ID" value="QDS70941.1"/>
    <property type="molecule type" value="Genomic_DNA"/>
</dbReference>
<dbReference type="GO" id="GO:1990023">
    <property type="term" value="C:mitotic spindle midzone"/>
    <property type="evidence" value="ECO:0007669"/>
    <property type="project" value="TreeGrafter"/>
</dbReference>
<dbReference type="Pfam" id="PF12348">
    <property type="entry name" value="CLASP_N"/>
    <property type="match status" value="2"/>
</dbReference>
<feature type="domain" description="TOG" evidence="9">
    <location>
        <begin position="1"/>
        <end position="235"/>
    </location>
</feature>
<protein>
    <recommendedName>
        <fullName evidence="9">TOG domain-containing protein</fullName>
    </recommendedName>
</protein>
<dbReference type="SMART" id="SM01349">
    <property type="entry name" value="TOG"/>
    <property type="match status" value="2"/>
</dbReference>
<evidence type="ECO:0000256" key="2">
    <source>
        <dbReference type="ARBA" id="ARBA00009549"/>
    </source>
</evidence>
<dbReference type="GO" id="GO:0005815">
    <property type="term" value="C:microtubule organizing center"/>
    <property type="evidence" value="ECO:0007669"/>
    <property type="project" value="TreeGrafter"/>
</dbReference>
<feature type="compositionally biased region" description="Basic and acidic residues" evidence="8">
    <location>
        <begin position="504"/>
        <end position="515"/>
    </location>
</feature>
<dbReference type="GO" id="GO:0090307">
    <property type="term" value="P:mitotic spindle assembly"/>
    <property type="evidence" value="ECO:0007669"/>
    <property type="project" value="TreeGrafter"/>
</dbReference>
<dbReference type="GO" id="GO:0005876">
    <property type="term" value="C:spindle microtubule"/>
    <property type="evidence" value="ECO:0007669"/>
    <property type="project" value="TreeGrafter"/>
</dbReference>
<comment type="subcellular location">
    <subcellularLocation>
        <location evidence="1">Cytoplasm</location>
        <location evidence="1">Cytoskeleton</location>
        <location evidence="1">Spindle</location>
    </subcellularLocation>
</comment>
<feature type="compositionally biased region" description="Low complexity" evidence="8">
    <location>
        <begin position="1097"/>
        <end position="1115"/>
    </location>
</feature>
<evidence type="ECO:0000313" key="10">
    <source>
        <dbReference type="EMBL" id="QDS70941.1"/>
    </source>
</evidence>
<organism evidence="10 11">
    <name type="scientific">Venturia effusa</name>
    <dbReference type="NCBI Taxonomy" id="50376"/>
    <lineage>
        <taxon>Eukaryota</taxon>
        <taxon>Fungi</taxon>
        <taxon>Dikarya</taxon>
        <taxon>Ascomycota</taxon>
        <taxon>Pezizomycotina</taxon>
        <taxon>Dothideomycetes</taxon>
        <taxon>Pleosporomycetidae</taxon>
        <taxon>Venturiales</taxon>
        <taxon>Venturiaceae</taxon>
        <taxon>Venturia</taxon>
    </lineage>
</organism>
<dbReference type="GO" id="GO:0060172">
    <property type="term" value="P:astral microtubule depolymerization"/>
    <property type="evidence" value="ECO:0007669"/>
    <property type="project" value="TreeGrafter"/>
</dbReference>
<feature type="region of interest" description="Disordered" evidence="8">
    <location>
        <begin position="502"/>
        <end position="546"/>
    </location>
</feature>
<keyword evidence="5" id="KW-0493">Microtubule</keyword>
<feature type="compositionally biased region" description="Low complexity" evidence="8">
    <location>
        <begin position="521"/>
        <end position="533"/>
    </location>
</feature>
<dbReference type="InterPro" id="IPR011989">
    <property type="entry name" value="ARM-like"/>
</dbReference>
<keyword evidence="6" id="KW-0498">Mitosis</keyword>
<feature type="compositionally biased region" description="Polar residues" evidence="8">
    <location>
        <begin position="681"/>
        <end position="693"/>
    </location>
</feature>
<feature type="region of interest" description="Disordered" evidence="8">
    <location>
        <begin position="899"/>
        <end position="936"/>
    </location>
</feature>
<dbReference type="InterPro" id="IPR024395">
    <property type="entry name" value="CLASP_N_dom"/>
</dbReference>
<dbReference type="GO" id="GO:0005881">
    <property type="term" value="C:cytoplasmic microtubule"/>
    <property type="evidence" value="ECO:0007669"/>
    <property type="project" value="TreeGrafter"/>
</dbReference>
<dbReference type="GO" id="GO:0051301">
    <property type="term" value="P:cell division"/>
    <property type="evidence" value="ECO:0007669"/>
    <property type="project" value="UniProtKB-KW"/>
</dbReference>
<sequence length="1232" mass="133855">MATVNMEDQATNLIATLKRTSVATDAKIAAFNGLKSNIKHLRVPDAAQPTVFECIKLAIASQASPTLVSTGLSTLAHLIKRLVLQDQANVVTAHSKRLLPILLDRLGDARESHRNAASQCIGDIWPHSHTEAEQTIREGALSGNNARAKEMGMLWIVKMNKSEGLQFKSFVPQLVTLLEDADGMVRETAKSCVVELFRNAPERAKADLKKRMTQQGVRKTIESHVVSQIGLRNSVEPDLAASSISIQTAPDLSHTVLGDSVMSEVPPPQETVPMDPLYVLDQRELEEIFRDMLPSFEGRESEHNWMVRDKNVMKIRRLTKGNGPSEFRAAFVPGVKSCLDGILKVANSLRTTVSSNGSQCIQELARVLGPGLDPMVEILIQNFIKTSAATKKIAAENGNATVDIILQNVSYSARLMHHMLLSFQDKNVQTRSYASGWLATLIKKHANQKAHIEHSGGLEVAQQCLKKGLADANPKVREGTRGAFWQFARVWPDHAETIMNTLDSKSRGQLEKDSRNPNAGSLSSSVSSTASAVPKMRPGVPPGRPSVRDAILAQRKAALESKGIPDRPSSAQSHFSPVKSKHTPRAPSGKSVPGRPPSAFAREAPATAPVHPSGSLLSAPVRRPRPQVPRPQTADPYAASRRANTQGTPDISPNNSPNKAVKASTKTSARTPASGRAYAPTASSAVRSKSRLGSTIPKPSPRRATAGATDSPMSSPAGKDSAVPFSRPPDDDNAYALPSQRSSRAEKPIPLDGAMQDMDDEGFTMVLPNLRSRAFDDKPVLSASQPKSNTLQKSNTPQKSLTPRLSPVKSASTNSPSLLQRLRSPPVRTPDRARSPMVTAPDAVDVEPGVHVYEDPFVGEEVPPQSDEVDKPVLEELPLNGRANEQVLSDEPSAFELRQSTRSNEQNTPRHHKTTSTGSVIINGDSRDSMMQQDQAETLRSRRLLASGIERIRARTLDAHGFRRVQNLVKGNQDIWGDDSQRFGELMFVLLGYLEASSDSLRTPGESNSPTYATKAQNLKTQALSTLRAMLAVHRKEAAPYYSRALCSVLVMRKWFEESMHITSDIERTAEDIIKFGQPSDSINAVLDLIEGLSGTVPGSPGSSTSSISDPSTSPVFSEAQPELDGSNSRTVVLSLSVLGSLLSVAQAKNAPLSSSQTQRLGHVALKFLQDTDADVRKADVDFCLVMHRVLRDEQGGEGKEGEAFWKMMRGVGIRENNVNLITYYLAKKVRS</sequence>
<dbReference type="PANTHER" id="PTHR21567">
    <property type="entry name" value="CLASP"/>
    <property type="match status" value="1"/>
</dbReference>
<evidence type="ECO:0000256" key="8">
    <source>
        <dbReference type="SAM" id="MobiDB-lite"/>
    </source>
</evidence>
<dbReference type="AlphaFoldDB" id="A0A517L5P4"/>
<keyword evidence="6" id="KW-0131">Cell cycle</keyword>
<comment type="similarity">
    <text evidence="2">Belongs to the CLASP family.</text>
</comment>
<comment type="subunit">
    <text evidence="3">Interacts with microtubules.</text>
</comment>
<evidence type="ECO:0000259" key="9">
    <source>
        <dbReference type="SMART" id="SM01349"/>
    </source>
</evidence>
<evidence type="ECO:0000256" key="1">
    <source>
        <dbReference type="ARBA" id="ARBA00004186"/>
    </source>
</evidence>
<evidence type="ECO:0000256" key="3">
    <source>
        <dbReference type="ARBA" id="ARBA00011375"/>
    </source>
</evidence>
<evidence type="ECO:0000256" key="6">
    <source>
        <dbReference type="ARBA" id="ARBA00022776"/>
    </source>
</evidence>
<dbReference type="SUPFAM" id="SSF48371">
    <property type="entry name" value="ARM repeat"/>
    <property type="match status" value="1"/>
</dbReference>
<dbReference type="OrthoDB" id="46159at2759"/>
<accession>A0A517L5P4</accession>
<evidence type="ECO:0000313" key="11">
    <source>
        <dbReference type="Proteomes" id="UP000316270"/>
    </source>
</evidence>
<feature type="compositionally biased region" description="Polar residues" evidence="8">
    <location>
        <begin position="782"/>
        <end position="818"/>
    </location>
</feature>
<dbReference type="InterPro" id="IPR016024">
    <property type="entry name" value="ARM-type_fold"/>
</dbReference>
<dbReference type="STRING" id="50376.A0A517L5P4"/>
<dbReference type="Proteomes" id="UP000316270">
    <property type="component" value="Chromosome 5"/>
</dbReference>
<evidence type="ECO:0000256" key="5">
    <source>
        <dbReference type="ARBA" id="ARBA00022701"/>
    </source>
</evidence>
<reference evidence="10 11" key="1">
    <citation type="submission" date="2019-07" db="EMBL/GenBank/DDBJ databases">
        <title>Finished genome of Venturia effusa.</title>
        <authorList>
            <person name="Young C.A."/>
            <person name="Cox M.P."/>
            <person name="Ganley A.R.D."/>
            <person name="David W.J."/>
        </authorList>
    </citation>
    <scope>NUCLEOTIDE SEQUENCE [LARGE SCALE GENOMIC DNA]</scope>
    <source>
        <strain evidence="11">albino</strain>
    </source>
</reference>
<feature type="region of interest" description="Disordered" evidence="8">
    <location>
        <begin position="780"/>
        <end position="838"/>
    </location>
</feature>
<comment type="function">
    <text evidence="7">Microtubule binding protein that promotes the stabilization of dynamic microtubules. Required for mitotic spindle formation.</text>
</comment>
<dbReference type="PANTHER" id="PTHR21567:SF9">
    <property type="entry name" value="CLIP-ASSOCIATING PROTEIN"/>
    <property type="match status" value="1"/>
</dbReference>
<feature type="compositionally biased region" description="Polar residues" evidence="8">
    <location>
        <begin position="642"/>
        <end position="671"/>
    </location>
</feature>
<feature type="region of interest" description="Disordered" evidence="8">
    <location>
        <begin position="560"/>
        <end position="757"/>
    </location>
</feature>
<evidence type="ECO:0000256" key="7">
    <source>
        <dbReference type="ARBA" id="ARBA00024889"/>
    </source>
</evidence>